<accession>A0A6J6F702</accession>
<sequence length="341" mass="35537">MSALAVARPLAVTMGDASGVGPEIVLRRHVSHGLGDVVVYGDLAILRHGARLLGLPLDPDRDIVAVTSPSARGSADGRLAVVDLGLLAAEQHRPGELDAAAGAAARAYVVAATRAALAGEVAAVVTLPMNKEATQQTDPGFVGHTELIAAECGVASYSMMLAAGDLAVTHVSTHVSLREAIERVTTERVLDVIRLTHTTLARFLAAPRIAVCGLNPHAGEHGLFGSEDAVHIAPAIERARSEGIDASGPHPADTVFHQAVHRHRHDAIVCMYHDQGHAPMKLLAFEHGVNVTIGLPVVRTSVDHGTAFDIAWQGVAFTESLQHAIDWARKLAAPAAAPGSG</sequence>
<dbReference type="GO" id="GO:0051287">
    <property type="term" value="F:NAD binding"/>
    <property type="evidence" value="ECO:0007669"/>
    <property type="project" value="InterPro"/>
</dbReference>
<dbReference type="PANTHER" id="PTHR30004:SF6">
    <property type="entry name" value="D-THREONATE 4-PHOSPHATE DEHYDROGENASE"/>
    <property type="match status" value="1"/>
</dbReference>
<dbReference type="AlphaFoldDB" id="A0A6J6F702"/>
<proteinExistence type="predicted"/>
<reference evidence="4" key="1">
    <citation type="submission" date="2020-05" db="EMBL/GenBank/DDBJ databases">
        <authorList>
            <person name="Chiriac C."/>
            <person name="Salcher M."/>
            <person name="Ghai R."/>
            <person name="Kavagutti S V."/>
        </authorList>
    </citation>
    <scope>NUCLEOTIDE SEQUENCE</scope>
</reference>
<gene>
    <name evidence="4" type="ORF">UFOPK1493_03242</name>
</gene>
<dbReference type="SUPFAM" id="SSF53659">
    <property type="entry name" value="Isocitrate/Isopropylmalate dehydrogenase-like"/>
    <property type="match status" value="1"/>
</dbReference>
<dbReference type="GO" id="GO:0046872">
    <property type="term" value="F:metal ion binding"/>
    <property type="evidence" value="ECO:0007669"/>
    <property type="project" value="UniProtKB-KW"/>
</dbReference>
<dbReference type="Gene3D" id="3.40.718.10">
    <property type="entry name" value="Isopropylmalate Dehydrogenase"/>
    <property type="match status" value="1"/>
</dbReference>
<organism evidence="4">
    <name type="scientific">freshwater metagenome</name>
    <dbReference type="NCBI Taxonomy" id="449393"/>
    <lineage>
        <taxon>unclassified sequences</taxon>
        <taxon>metagenomes</taxon>
        <taxon>ecological metagenomes</taxon>
    </lineage>
</organism>
<dbReference type="InterPro" id="IPR005255">
    <property type="entry name" value="PdxA_fam"/>
</dbReference>
<keyword evidence="1" id="KW-0479">Metal-binding</keyword>
<evidence type="ECO:0000313" key="4">
    <source>
        <dbReference type="EMBL" id="CAB4583429.1"/>
    </source>
</evidence>
<dbReference type="GO" id="GO:0016491">
    <property type="term" value="F:oxidoreductase activity"/>
    <property type="evidence" value="ECO:0007669"/>
    <property type="project" value="UniProtKB-KW"/>
</dbReference>
<dbReference type="EMBL" id="CAEZSR010000169">
    <property type="protein sequence ID" value="CAB4583429.1"/>
    <property type="molecule type" value="Genomic_DNA"/>
</dbReference>
<evidence type="ECO:0000256" key="1">
    <source>
        <dbReference type="ARBA" id="ARBA00022723"/>
    </source>
</evidence>
<keyword evidence="3" id="KW-0520">NAD</keyword>
<protein>
    <submittedName>
        <fullName evidence="4">Unannotated protein</fullName>
    </submittedName>
</protein>
<dbReference type="PANTHER" id="PTHR30004">
    <property type="entry name" value="4-HYDROXYTHREONINE-4-PHOSPHATE DEHYDROGENASE"/>
    <property type="match status" value="1"/>
</dbReference>
<evidence type="ECO:0000256" key="2">
    <source>
        <dbReference type="ARBA" id="ARBA00023002"/>
    </source>
</evidence>
<name>A0A6J6F702_9ZZZZ</name>
<evidence type="ECO:0000256" key="3">
    <source>
        <dbReference type="ARBA" id="ARBA00023027"/>
    </source>
</evidence>
<dbReference type="Pfam" id="PF04166">
    <property type="entry name" value="PdxA"/>
    <property type="match status" value="1"/>
</dbReference>
<dbReference type="NCBIfam" id="TIGR00557">
    <property type="entry name" value="pdxA"/>
    <property type="match status" value="1"/>
</dbReference>
<keyword evidence="2" id="KW-0560">Oxidoreductase</keyword>